<evidence type="ECO:0000313" key="2">
    <source>
        <dbReference type="Proteomes" id="UP000649617"/>
    </source>
</evidence>
<reference evidence="1" key="1">
    <citation type="submission" date="2021-02" db="EMBL/GenBank/DDBJ databases">
        <authorList>
            <person name="Dougan E. K."/>
            <person name="Rhodes N."/>
            <person name="Thang M."/>
            <person name="Chan C."/>
        </authorList>
    </citation>
    <scope>NUCLEOTIDE SEQUENCE</scope>
</reference>
<gene>
    <name evidence="1" type="ORF">SPIL2461_LOCUS455</name>
</gene>
<dbReference type="AlphaFoldDB" id="A0A812IQP2"/>
<dbReference type="Proteomes" id="UP000649617">
    <property type="component" value="Unassembled WGS sequence"/>
</dbReference>
<keyword evidence="2" id="KW-1185">Reference proteome</keyword>
<proteinExistence type="predicted"/>
<dbReference type="OrthoDB" id="421563at2759"/>
<evidence type="ECO:0000313" key="1">
    <source>
        <dbReference type="EMBL" id="CAE7159433.1"/>
    </source>
</evidence>
<name>A0A812IQP2_SYMPI</name>
<dbReference type="EMBL" id="CAJNIZ010000336">
    <property type="protein sequence ID" value="CAE7159433.1"/>
    <property type="molecule type" value="Genomic_DNA"/>
</dbReference>
<comment type="caution">
    <text evidence="1">The sequence shown here is derived from an EMBL/GenBank/DDBJ whole genome shotgun (WGS) entry which is preliminary data.</text>
</comment>
<protein>
    <submittedName>
        <fullName evidence="1">Uncharacterized protein</fullName>
    </submittedName>
</protein>
<organism evidence="1 2">
    <name type="scientific">Symbiodinium pilosum</name>
    <name type="common">Dinoflagellate</name>
    <dbReference type="NCBI Taxonomy" id="2952"/>
    <lineage>
        <taxon>Eukaryota</taxon>
        <taxon>Sar</taxon>
        <taxon>Alveolata</taxon>
        <taxon>Dinophyceae</taxon>
        <taxon>Suessiales</taxon>
        <taxon>Symbiodiniaceae</taxon>
        <taxon>Symbiodinium</taxon>
    </lineage>
</organism>
<sequence>MGLEDSLGLFTFMLPLTQLERRCSIKRLGIHLQAPDALIKPPEEVENFLCAGFYSLAKDCLAPGGFVAFSQSQEQLIETVIFQLPYLDECFFGLDMANYGPDRVAGTTPLNQPLVKLEALTTLRPMGTLISGPLRPVSLDISPMKRTVTLPWHMFQSPGMTMKMLHAVEALSTWKREMGFRIF</sequence>
<accession>A0A812IQP2</accession>